<dbReference type="EMBL" id="KN835366">
    <property type="protein sequence ID" value="KIK38944.1"/>
    <property type="molecule type" value="Genomic_DNA"/>
</dbReference>
<dbReference type="HOGENOM" id="CLU_2135186_0_0_1"/>
<accession>A0A0D0ALE9</accession>
<reference evidence="2" key="2">
    <citation type="submission" date="2015-01" db="EMBL/GenBank/DDBJ databases">
        <title>Evolutionary Origins and Diversification of the Mycorrhizal Mutualists.</title>
        <authorList>
            <consortium name="DOE Joint Genome Institute"/>
            <consortium name="Mycorrhizal Genomics Consortium"/>
            <person name="Kohler A."/>
            <person name="Kuo A."/>
            <person name="Nagy L.G."/>
            <person name="Floudas D."/>
            <person name="Copeland A."/>
            <person name="Barry K.W."/>
            <person name="Cichocki N."/>
            <person name="Veneault-Fourrey C."/>
            <person name="LaButti K."/>
            <person name="Lindquist E.A."/>
            <person name="Lipzen A."/>
            <person name="Lundell T."/>
            <person name="Morin E."/>
            <person name="Murat C."/>
            <person name="Riley R."/>
            <person name="Ohm R."/>
            <person name="Sun H."/>
            <person name="Tunlid A."/>
            <person name="Henrissat B."/>
            <person name="Grigoriev I.V."/>
            <person name="Hibbett D.S."/>
            <person name="Martin F."/>
        </authorList>
    </citation>
    <scope>NUCLEOTIDE SEQUENCE [LARGE SCALE GENOMIC DNA]</scope>
    <source>
        <strain evidence="2">UH-Slu-Lm8-n1</strain>
    </source>
</reference>
<sequence>MTVLVTQQPTFIQPSRLNVGRTGTDIPWRLGSVSCELTCGYLENQLGTLWMVSLSGESRNHDVMSNNSDFLTGGTLAMMLLHQRLATRFMIRRIDTAVRAARELVLLRSITLC</sequence>
<reference evidence="1 2" key="1">
    <citation type="submission" date="2014-04" db="EMBL/GenBank/DDBJ databases">
        <authorList>
            <consortium name="DOE Joint Genome Institute"/>
            <person name="Kuo A."/>
            <person name="Ruytinx J."/>
            <person name="Rineau F."/>
            <person name="Colpaert J."/>
            <person name="Kohler A."/>
            <person name="Nagy L.G."/>
            <person name="Floudas D."/>
            <person name="Copeland A."/>
            <person name="Barry K.W."/>
            <person name="Cichocki N."/>
            <person name="Veneault-Fourrey C."/>
            <person name="LaButti K."/>
            <person name="Lindquist E.A."/>
            <person name="Lipzen A."/>
            <person name="Lundell T."/>
            <person name="Morin E."/>
            <person name="Murat C."/>
            <person name="Sun H."/>
            <person name="Tunlid A."/>
            <person name="Henrissat B."/>
            <person name="Grigoriev I.V."/>
            <person name="Hibbett D.S."/>
            <person name="Martin F."/>
            <person name="Nordberg H.P."/>
            <person name="Cantor M.N."/>
            <person name="Hua S.X."/>
        </authorList>
    </citation>
    <scope>NUCLEOTIDE SEQUENCE [LARGE SCALE GENOMIC DNA]</scope>
    <source>
        <strain evidence="1 2">UH-Slu-Lm8-n1</strain>
    </source>
</reference>
<evidence type="ECO:0000313" key="1">
    <source>
        <dbReference type="EMBL" id="KIK38944.1"/>
    </source>
</evidence>
<organism evidence="1 2">
    <name type="scientific">Suillus luteus UH-Slu-Lm8-n1</name>
    <dbReference type="NCBI Taxonomy" id="930992"/>
    <lineage>
        <taxon>Eukaryota</taxon>
        <taxon>Fungi</taxon>
        <taxon>Dikarya</taxon>
        <taxon>Basidiomycota</taxon>
        <taxon>Agaricomycotina</taxon>
        <taxon>Agaricomycetes</taxon>
        <taxon>Agaricomycetidae</taxon>
        <taxon>Boletales</taxon>
        <taxon>Suillineae</taxon>
        <taxon>Suillaceae</taxon>
        <taxon>Suillus</taxon>
    </lineage>
</organism>
<gene>
    <name evidence="1" type="ORF">CY34DRAFT_363458</name>
</gene>
<dbReference type="InParanoid" id="A0A0D0ALE9"/>
<evidence type="ECO:0000313" key="2">
    <source>
        <dbReference type="Proteomes" id="UP000054485"/>
    </source>
</evidence>
<proteinExistence type="predicted"/>
<name>A0A0D0ALE9_9AGAM</name>
<dbReference type="AlphaFoldDB" id="A0A0D0ALE9"/>
<keyword evidence="2" id="KW-1185">Reference proteome</keyword>
<protein>
    <submittedName>
        <fullName evidence="1">Uncharacterized protein</fullName>
    </submittedName>
</protein>
<dbReference type="Proteomes" id="UP000054485">
    <property type="component" value="Unassembled WGS sequence"/>
</dbReference>